<feature type="compositionally biased region" description="Basic and acidic residues" evidence="1">
    <location>
        <begin position="171"/>
        <end position="181"/>
    </location>
</feature>
<comment type="caution">
    <text evidence="2">The sequence shown here is derived from an EMBL/GenBank/DDBJ whole genome shotgun (WGS) entry which is preliminary data.</text>
</comment>
<accession>A0AAD6UJ51</accession>
<feature type="compositionally biased region" description="Basic and acidic residues" evidence="1">
    <location>
        <begin position="69"/>
        <end position="87"/>
    </location>
</feature>
<evidence type="ECO:0000313" key="2">
    <source>
        <dbReference type="EMBL" id="KAJ7103169.1"/>
    </source>
</evidence>
<organism evidence="2 3">
    <name type="scientific">Mycena belliarum</name>
    <dbReference type="NCBI Taxonomy" id="1033014"/>
    <lineage>
        <taxon>Eukaryota</taxon>
        <taxon>Fungi</taxon>
        <taxon>Dikarya</taxon>
        <taxon>Basidiomycota</taxon>
        <taxon>Agaricomycotina</taxon>
        <taxon>Agaricomycetes</taxon>
        <taxon>Agaricomycetidae</taxon>
        <taxon>Agaricales</taxon>
        <taxon>Marasmiineae</taxon>
        <taxon>Mycenaceae</taxon>
        <taxon>Mycena</taxon>
    </lineage>
</organism>
<feature type="region of interest" description="Disordered" evidence="1">
    <location>
        <begin position="37"/>
        <end position="88"/>
    </location>
</feature>
<feature type="region of interest" description="Disordered" evidence="1">
    <location>
        <begin position="220"/>
        <end position="251"/>
    </location>
</feature>
<protein>
    <submittedName>
        <fullName evidence="2">Uncharacterized protein</fullName>
    </submittedName>
</protein>
<dbReference type="AlphaFoldDB" id="A0AAD6UJ51"/>
<evidence type="ECO:0000256" key="1">
    <source>
        <dbReference type="SAM" id="MobiDB-lite"/>
    </source>
</evidence>
<feature type="region of interest" description="Disordered" evidence="1">
    <location>
        <begin position="164"/>
        <end position="183"/>
    </location>
</feature>
<dbReference type="Proteomes" id="UP001222325">
    <property type="component" value="Unassembled WGS sequence"/>
</dbReference>
<sequence>MSASPPASESTTPSLLRRFPTQKIASYIRFKTGAGAADKRPPIIFPPPSWSLEETQNNGAGASELPDEPSMRRDISEDDIHTEDAPEPHTFARRISALIDELPPPAPTTDADIGAVDPKGPPLHAAITADSKLMKWLSSENVMSGSIALGRQSVWSMLDRLNHQSAAHSSTKKEDDGKGDEREDEGVMMYAPLQPDADSQLELADSEVVLEYLDEPVEADKPDAADTKPPLSSSPQPEPLATGGVKPSLSRRKRKAKEHIHWVPSPTKISLQAMWWGYRLYLPPPVMKVLNNSHLAAAKRGAMITAALKWLLDKVPMMLLPPPLRPAMMVLKRLTPFLGYVGVFIAWSWTAIKARDKGEGVVLTATWLLPVALVPATLNREDFQRHPGGTPTDTKTSNNSTAPANPEAVKRAEPVKPDVAPKSESSTKPAPETETPHRKWASFLTREKSKGKADEVKQT</sequence>
<feature type="compositionally biased region" description="Basic and acidic residues" evidence="1">
    <location>
        <begin position="408"/>
        <end position="421"/>
    </location>
</feature>
<evidence type="ECO:0000313" key="3">
    <source>
        <dbReference type="Proteomes" id="UP001222325"/>
    </source>
</evidence>
<keyword evidence="3" id="KW-1185">Reference proteome</keyword>
<feature type="compositionally biased region" description="Basic and acidic residues" evidence="1">
    <location>
        <begin position="445"/>
        <end position="459"/>
    </location>
</feature>
<gene>
    <name evidence="2" type="ORF">B0H15DRAFT_1016983</name>
</gene>
<feature type="compositionally biased region" description="Polar residues" evidence="1">
    <location>
        <begin position="391"/>
        <end position="403"/>
    </location>
</feature>
<reference evidence="2" key="1">
    <citation type="submission" date="2023-03" db="EMBL/GenBank/DDBJ databases">
        <title>Massive genome expansion in bonnet fungi (Mycena s.s.) driven by repeated elements and novel gene families across ecological guilds.</title>
        <authorList>
            <consortium name="Lawrence Berkeley National Laboratory"/>
            <person name="Harder C.B."/>
            <person name="Miyauchi S."/>
            <person name="Viragh M."/>
            <person name="Kuo A."/>
            <person name="Thoen E."/>
            <person name="Andreopoulos B."/>
            <person name="Lu D."/>
            <person name="Skrede I."/>
            <person name="Drula E."/>
            <person name="Henrissat B."/>
            <person name="Morin E."/>
            <person name="Kohler A."/>
            <person name="Barry K."/>
            <person name="LaButti K."/>
            <person name="Morin E."/>
            <person name="Salamov A."/>
            <person name="Lipzen A."/>
            <person name="Mereny Z."/>
            <person name="Hegedus B."/>
            <person name="Baldrian P."/>
            <person name="Stursova M."/>
            <person name="Weitz H."/>
            <person name="Taylor A."/>
            <person name="Grigoriev I.V."/>
            <person name="Nagy L.G."/>
            <person name="Martin F."/>
            <person name="Kauserud H."/>
        </authorList>
    </citation>
    <scope>NUCLEOTIDE SEQUENCE</scope>
    <source>
        <strain evidence="2">CBHHK173m</strain>
    </source>
</reference>
<name>A0AAD6UJ51_9AGAR</name>
<feature type="region of interest" description="Disordered" evidence="1">
    <location>
        <begin position="380"/>
        <end position="459"/>
    </location>
</feature>
<proteinExistence type="predicted"/>
<dbReference type="EMBL" id="JARJCN010000002">
    <property type="protein sequence ID" value="KAJ7103169.1"/>
    <property type="molecule type" value="Genomic_DNA"/>
</dbReference>